<dbReference type="AlphaFoldDB" id="A0A2G9YBY1"/>
<accession>A0A2G9YBY1</accession>
<name>A0A2G9YBY1_9BACT</name>
<feature type="non-terminal residue" evidence="1">
    <location>
        <position position="1"/>
    </location>
</feature>
<evidence type="ECO:0000313" key="2">
    <source>
        <dbReference type="Proteomes" id="UP000230392"/>
    </source>
</evidence>
<dbReference type="Proteomes" id="UP000230392">
    <property type="component" value="Unassembled WGS sequence"/>
</dbReference>
<gene>
    <name evidence="1" type="ORF">COX46_03410</name>
</gene>
<protein>
    <submittedName>
        <fullName evidence="1">Uncharacterized protein</fullName>
    </submittedName>
</protein>
<dbReference type="EMBL" id="PCRF01000166">
    <property type="protein sequence ID" value="PIP16243.1"/>
    <property type="molecule type" value="Genomic_DNA"/>
</dbReference>
<evidence type="ECO:0000313" key="1">
    <source>
        <dbReference type="EMBL" id="PIP16243.1"/>
    </source>
</evidence>
<sequence>LAGEKKSGDESILELRQDISLLNLANDLYLTKEQIESLLPIINEATAIRESAKQAILELQPATEKAFKNLKTELEKNQETPAEVKERASGLNHQIKQIQEDTGERLVALEKKVEETLTEQQRCLIDDFVPCLIPPQKTTNPTRIGQAKDDTSAQENMLTKVRKLSPQEYARHKEKILQRLRDLFEEKVFVLYPEEEEAFRSRVLEVFDRARSLSESDFQVQKKSLAEEMSIGKLSKQGRRRKGEPGAVGRYFLNKNMAEILKTRLKSL</sequence>
<reference evidence="1 2" key="1">
    <citation type="submission" date="2017-09" db="EMBL/GenBank/DDBJ databases">
        <title>Depth-based differentiation of microbial function through sediment-hosted aquifers and enrichment of novel symbionts in the deep terrestrial subsurface.</title>
        <authorList>
            <person name="Probst A.J."/>
            <person name="Ladd B."/>
            <person name="Jarett J.K."/>
            <person name="Geller-Mcgrath D.E."/>
            <person name="Sieber C.M."/>
            <person name="Emerson J.B."/>
            <person name="Anantharaman K."/>
            <person name="Thomas B.C."/>
            <person name="Malmstrom R."/>
            <person name="Stieglmeier M."/>
            <person name="Klingl A."/>
            <person name="Woyke T."/>
            <person name="Ryan C.M."/>
            <person name="Banfield J.F."/>
        </authorList>
    </citation>
    <scope>NUCLEOTIDE SEQUENCE [LARGE SCALE GENOMIC DNA]</scope>
    <source>
        <strain evidence="1">CG23_combo_of_CG06-09_8_20_14_all_48_7</strain>
    </source>
</reference>
<comment type="caution">
    <text evidence="1">The sequence shown here is derived from an EMBL/GenBank/DDBJ whole genome shotgun (WGS) entry which is preliminary data.</text>
</comment>
<proteinExistence type="predicted"/>
<organism evidence="1 2">
    <name type="scientific">bacterium (Candidatus Ratteibacteria) CG23_combo_of_CG06-09_8_20_14_all_48_7</name>
    <dbReference type="NCBI Taxonomy" id="2014292"/>
    <lineage>
        <taxon>Bacteria</taxon>
        <taxon>Candidatus Ratteibacteria</taxon>
    </lineage>
</organism>